<gene>
    <name evidence="13" type="primary">glpO</name>
    <name evidence="13" type="ORF">ACFORF_02100</name>
</gene>
<evidence type="ECO:0000313" key="14">
    <source>
        <dbReference type="Proteomes" id="UP001595807"/>
    </source>
</evidence>
<dbReference type="EMBL" id="JBHRZV010000012">
    <property type="protein sequence ID" value="MFC3927426.1"/>
    <property type="molecule type" value="Genomic_DNA"/>
</dbReference>
<comment type="catalytic activity">
    <reaction evidence="10">
        <text>sn-glycerol 3-phosphate + O2 = dihydroxyacetone phosphate + H2O2</text>
        <dbReference type="Rhea" id="RHEA:18369"/>
        <dbReference type="ChEBI" id="CHEBI:15379"/>
        <dbReference type="ChEBI" id="CHEBI:16240"/>
        <dbReference type="ChEBI" id="CHEBI:57597"/>
        <dbReference type="ChEBI" id="CHEBI:57642"/>
        <dbReference type="EC" id="1.1.3.21"/>
    </reaction>
</comment>
<evidence type="ECO:0000256" key="6">
    <source>
        <dbReference type="ARBA" id="ARBA00022798"/>
    </source>
</evidence>
<name>A0ABV8CU93_9STRE</name>
<dbReference type="NCBIfam" id="NF033461">
    <property type="entry name" value="glycerol3P_ox_1"/>
    <property type="match status" value="1"/>
</dbReference>
<organism evidence="13 14">
    <name type="scientific">Streptococcus caprae</name>
    <dbReference type="NCBI Taxonomy" id="1640501"/>
    <lineage>
        <taxon>Bacteria</taxon>
        <taxon>Bacillati</taxon>
        <taxon>Bacillota</taxon>
        <taxon>Bacilli</taxon>
        <taxon>Lactobacillales</taxon>
        <taxon>Streptococcaceae</taxon>
        <taxon>Streptococcus</taxon>
    </lineage>
</organism>
<feature type="domain" description="FAD dependent oxidoreductase" evidence="11">
    <location>
        <begin position="21"/>
        <end position="350"/>
    </location>
</feature>
<dbReference type="PROSITE" id="PS00977">
    <property type="entry name" value="FAD_G3PDH_1"/>
    <property type="match status" value="1"/>
</dbReference>
<evidence type="ECO:0000256" key="7">
    <source>
        <dbReference type="ARBA" id="ARBA00022827"/>
    </source>
</evidence>
<evidence type="ECO:0000256" key="10">
    <source>
        <dbReference type="ARBA" id="ARBA00049503"/>
    </source>
</evidence>
<dbReference type="InterPro" id="IPR031656">
    <property type="entry name" value="DAO_C"/>
</dbReference>
<dbReference type="SUPFAM" id="SSF51905">
    <property type="entry name" value="FAD/NAD(P)-binding domain"/>
    <property type="match status" value="1"/>
</dbReference>
<comment type="cofactor">
    <cofactor evidence="1">
        <name>FAD</name>
        <dbReference type="ChEBI" id="CHEBI:57692"/>
    </cofactor>
</comment>
<feature type="domain" description="Alpha-glycerophosphate oxidase C-terminal" evidence="12">
    <location>
        <begin position="464"/>
        <end position="585"/>
    </location>
</feature>
<evidence type="ECO:0000259" key="12">
    <source>
        <dbReference type="Pfam" id="PF16901"/>
    </source>
</evidence>
<protein>
    <recommendedName>
        <fullName evidence="4">Alpha-glycerophosphate oxidase</fullName>
        <ecNumber evidence="3">1.1.3.21</ecNumber>
    </recommendedName>
    <alternativeName>
        <fullName evidence="9">Glycerol-3-phosphate oxidase</fullName>
    </alternativeName>
</protein>
<evidence type="ECO:0000256" key="9">
    <source>
        <dbReference type="ARBA" id="ARBA00032349"/>
    </source>
</evidence>
<evidence type="ECO:0000256" key="2">
    <source>
        <dbReference type="ARBA" id="ARBA00007330"/>
    </source>
</evidence>
<dbReference type="Gene3D" id="1.10.8.870">
    <property type="entry name" value="Alpha-glycerophosphate oxidase, cap domain"/>
    <property type="match status" value="1"/>
</dbReference>
<dbReference type="RefSeq" id="WP_380424971.1">
    <property type="nucleotide sequence ID" value="NZ_JBHRZV010000012.1"/>
</dbReference>
<dbReference type="InterPro" id="IPR038299">
    <property type="entry name" value="DAO_C_sf"/>
</dbReference>
<evidence type="ECO:0000259" key="11">
    <source>
        <dbReference type="Pfam" id="PF01266"/>
    </source>
</evidence>
<dbReference type="PANTHER" id="PTHR11985">
    <property type="entry name" value="GLYCEROL-3-PHOSPHATE DEHYDROGENASE"/>
    <property type="match status" value="1"/>
</dbReference>
<proteinExistence type="inferred from homology"/>
<keyword evidence="7" id="KW-0274">FAD</keyword>
<dbReference type="SUPFAM" id="SSF54373">
    <property type="entry name" value="FAD-linked reductases, C-terminal domain"/>
    <property type="match status" value="1"/>
</dbReference>
<dbReference type="Pfam" id="PF16901">
    <property type="entry name" value="DAO_C"/>
    <property type="match status" value="1"/>
</dbReference>
<comment type="similarity">
    <text evidence="2">Belongs to the FAD-dependent glycerol-3-phosphate dehydrogenase family.</text>
</comment>
<evidence type="ECO:0000256" key="5">
    <source>
        <dbReference type="ARBA" id="ARBA00022630"/>
    </source>
</evidence>
<dbReference type="InterPro" id="IPR036188">
    <property type="entry name" value="FAD/NAD-bd_sf"/>
</dbReference>
<dbReference type="EC" id="1.1.3.21" evidence="3"/>
<dbReference type="InterPro" id="IPR000447">
    <property type="entry name" value="G3P_DH_FAD-dep"/>
</dbReference>
<reference evidence="14" key="1">
    <citation type="journal article" date="2019" name="Int. J. Syst. Evol. Microbiol.">
        <title>The Global Catalogue of Microorganisms (GCM) 10K type strain sequencing project: providing services to taxonomists for standard genome sequencing and annotation.</title>
        <authorList>
            <consortium name="The Broad Institute Genomics Platform"/>
            <consortium name="The Broad Institute Genome Sequencing Center for Infectious Disease"/>
            <person name="Wu L."/>
            <person name="Ma J."/>
        </authorList>
    </citation>
    <scope>NUCLEOTIDE SEQUENCE [LARGE SCALE GENOMIC DNA]</scope>
    <source>
        <strain evidence="14">CCUG 67170</strain>
    </source>
</reference>
<dbReference type="Proteomes" id="UP001595807">
    <property type="component" value="Unassembled WGS sequence"/>
</dbReference>
<dbReference type="Gene3D" id="3.30.9.10">
    <property type="entry name" value="D-Amino Acid Oxidase, subunit A, domain 2"/>
    <property type="match status" value="1"/>
</dbReference>
<keyword evidence="14" id="KW-1185">Reference proteome</keyword>
<dbReference type="PANTHER" id="PTHR11985:SF35">
    <property type="entry name" value="ANAEROBIC GLYCEROL-3-PHOSPHATE DEHYDROGENASE SUBUNIT A"/>
    <property type="match status" value="1"/>
</dbReference>
<evidence type="ECO:0000256" key="4">
    <source>
        <dbReference type="ARBA" id="ARBA00021658"/>
    </source>
</evidence>
<keyword evidence="8" id="KW-0560">Oxidoreductase</keyword>
<dbReference type="Pfam" id="PF01266">
    <property type="entry name" value="DAO"/>
    <property type="match status" value="1"/>
</dbReference>
<keyword evidence="5" id="KW-0285">Flavoprotein</keyword>
<dbReference type="InterPro" id="IPR006076">
    <property type="entry name" value="FAD-dep_OxRdtase"/>
</dbReference>
<accession>A0ABV8CU93</accession>
<sequence>MEFSRNSRRLDLQKMQEHTLDLLVIGGGITGAGVALQAAASGLDTGLIEMQDFAEGTSSRSTKLVHGGLRYLKQFDVEVVADTVSERAVVQRIAPHIPKPDPMLLPVYDEPGSTFSLFRLKVAMDLYDLLANVTNTPFANKMLTKEEVLAKAPGLKEEGLIGGGFYLDFRNNDARLVIENIKRAHQDGAYIASHVKAEGFLYDEAGKVAGVTARDLLTDEVIEIKARLVINTTGPWSDEVRNLSNGPDVHQMRPTKGVHLVVDSSRIKVDQPTYFDTGLGDGRMIFVLPRENKTYFGTTDTDYTGDLAHPRVTQEDVDYLISIVNNRFPDAYLTIDDIESGWVGLRPLLSGNSASDYNGGNSGKISDESFDNLIGTVKAYLVDEKTREDVESAVKTLEGSLSEKTLDPSAVSRGSSLERDDNGLITLAGGKITDYRKMAQGAMELILSILREEFERSFSLINSATYPVSGGEINSANVDKELDAFAQLGILKGLSPEEARYLANLYGSNVPTVYALAETVQQAAGLSLADTLSLHYAMSHEMALTPVDFFLRRTNYMLFKREQVDALVEPVLAEMAAYYGWSAEEQAAQAQDLAEALAENDLAHLKQKN</sequence>
<evidence type="ECO:0000256" key="8">
    <source>
        <dbReference type="ARBA" id="ARBA00023002"/>
    </source>
</evidence>
<keyword evidence="6" id="KW-0319">Glycerol metabolism</keyword>
<evidence type="ECO:0000313" key="13">
    <source>
        <dbReference type="EMBL" id="MFC3927426.1"/>
    </source>
</evidence>
<comment type="caution">
    <text evidence="13">The sequence shown here is derived from an EMBL/GenBank/DDBJ whole genome shotgun (WGS) entry which is preliminary data.</text>
</comment>
<evidence type="ECO:0000256" key="1">
    <source>
        <dbReference type="ARBA" id="ARBA00001974"/>
    </source>
</evidence>
<evidence type="ECO:0000256" key="3">
    <source>
        <dbReference type="ARBA" id="ARBA00013104"/>
    </source>
</evidence>
<dbReference type="Gene3D" id="3.50.50.60">
    <property type="entry name" value="FAD/NAD(P)-binding domain"/>
    <property type="match status" value="2"/>
</dbReference>
<dbReference type="PRINTS" id="PR01001">
    <property type="entry name" value="FADG3PDH"/>
</dbReference>